<keyword evidence="3" id="KW-0808">Transferase</keyword>
<gene>
    <name evidence="3" type="ORF">SAMN02745158_04264</name>
</gene>
<dbReference type="AlphaFoldDB" id="A0A1M5CRC2"/>
<feature type="domain" description="Glycosyltransferase subfamily 4-like N-terminal" evidence="2">
    <location>
        <begin position="14"/>
        <end position="182"/>
    </location>
</feature>
<dbReference type="InterPro" id="IPR001296">
    <property type="entry name" value="Glyco_trans_1"/>
</dbReference>
<name>A0A1M5CRC2_9CLOT</name>
<dbReference type="Pfam" id="PF00534">
    <property type="entry name" value="Glycos_transf_1"/>
    <property type="match status" value="1"/>
</dbReference>
<dbReference type="Proteomes" id="UP000184245">
    <property type="component" value="Unassembled WGS sequence"/>
</dbReference>
<dbReference type="PANTHER" id="PTHR45947:SF3">
    <property type="entry name" value="SULFOQUINOVOSYL TRANSFERASE SQD2"/>
    <property type="match status" value="1"/>
</dbReference>
<accession>A0A1M5CRC2</accession>
<dbReference type="InterPro" id="IPR050194">
    <property type="entry name" value="Glycosyltransferase_grp1"/>
</dbReference>
<dbReference type="PANTHER" id="PTHR45947">
    <property type="entry name" value="SULFOQUINOVOSYL TRANSFERASE SQD2"/>
    <property type="match status" value="1"/>
</dbReference>
<dbReference type="InterPro" id="IPR028098">
    <property type="entry name" value="Glyco_trans_4-like_N"/>
</dbReference>
<proteinExistence type="predicted"/>
<evidence type="ECO:0000313" key="3">
    <source>
        <dbReference type="EMBL" id="SHF57288.1"/>
    </source>
</evidence>
<reference evidence="3 4" key="1">
    <citation type="submission" date="2016-11" db="EMBL/GenBank/DDBJ databases">
        <authorList>
            <person name="Jaros S."/>
            <person name="Januszkiewicz K."/>
            <person name="Wedrychowicz H."/>
        </authorList>
    </citation>
    <scope>NUCLEOTIDE SEQUENCE [LARGE SCALE GENOMIC DNA]</scope>
    <source>
        <strain evidence="3 4">DSM 17459</strain>
    </source>
</reference>
<feature type="domain" description="Glycosyl transferase family 1" evidence="1">
    <location>
        <begin position="195"/>
        <end position="355"/>
    </location>
</feature>
<dbReference type="RefSeq" id="WP_072854777.1">
    <property type="nucleotide sequence ID" value="NZ_FQVI01000044.1"/>
</dbReference>
<dbReference type="EMBL" id="FQVI01000044">
    <property type="protein sequence ID" value="SHF57288.1"/>
    <property type="molecule type" value="Genomic_DNA"/>
</dbReference>
<dbReference type="CDD" id="cd03817">
    <property type="entry name" value="GT4_UGDG-like"/>
    <property type="match status" value="1"/>
</dbReference>
<dbReference type="GO" id="GO:0016758">
    <property type="term" value="F:hexosyltransferase activity"/>
    <property type="evidence" value="ECO:0007669"/>
    <property type="project" value="TreeGrafter"/>
</dbReference>
<evidence type="ECO:0000259" key="1">
    <source>
        <dbReference type="Pfam" id="PF00534"/>
    </source>
</evidence>
<dbReference type="Pfam" id="PF13439">
    <property type="entry name" value="Glyco_transf_4"/>
    <property type="match status" value="1"/>
</dbReference>
<evidence type="ECO:0000259" key="2">
    <source>
        <dbReference type="Pfam" id="PF13439"/>
    </source>
</evidence>
<protein>
    <submittedName>
        <fullName evidence="3">1,2-diacylglycerol 3-alpha-glucosyltransferase</fullName>
    </submittedName>
</protein>
<sequence>MKILITTDWYAPIVNGVVTSVLNLKRELEERGHDVRVLTLASERHSYQENNIYYLKSYDFGKIYPNARATICHRDELVEELIQWSPDVIHSQCEFMTFPYAVKISKKCHCPVVHTYHTVYEDYTHYFSPSKTVGRKVVAVWSKKLLDKVNAVIVPTAKVRNLLYEYQVEQQIEVIPTGIDLRKYSARITEEERARKKELLGIPKENKVLVNVGRLAKEKNLAEILEYLKKMDRKDITLLLVGDGPYREELERKTKEMELDGQVVFAGMIDPREVGSYYQLGDVFVSASNSETQGLTYLEALASGIPALCRKDECLDGVIKDGYNGFQYDSYEYFKMHLEYMLADEERRLVMAEQAMDDAVRFSTWEFGNRAEQLYRQVIGVQAAQDYTGYLLGWIHNMVIRRNS</sequence>
<dbReference type="SUPFAM" id="SSF53756">
    <property type="entry name" value="UDP-Glycosyltransferase/glycogen phosphorylase"/>
    <property type="match status" value="1"/>
</dbReference>
<dbReference type="Gene3D" id="3.40.50.2000">
    <property type="entry name" value="Glycogen Phosphorylase B"/>
    <property type="match status" value="2"/>
</dbReference>
<dbReference type="OrthoDB" id="9802525at2"/>
<dbReference type="STRING" id="1122155.SAMN02745158_04264"/>
<organism evidence="3 4">
    <name type="scientific">Lactonifactor longoviformis DSM 17459</name>
    <dbReference type="NCBI Taxonomy" id="1122155"/>
    <lineage>
        <taxon>Bacteria</taxon>
        <taxon>Bacillati</taxon>
        <taxon>Bacillota</taxon>
        <taxon>Clostridia</taxon>
        <taxon>Eubacteriales</taxon>
        <taxon>Clostridiaceae</taxon>
        <taxon>Lactonifactor</taxon>
    </lineage>
</organism>
<keyword evidence="4" id="KW-1185">Reference proteome</keyword>
<evidence type="ECO:0000313" key="4">
    <source>
        <dbReference type="Proteomes" id="UP000184245"/>
    </source>
</evidence>